<protein>
    <submittedName>
        <fullName evidence="1">7596_t:CDS:1</fullName>
    </submittedName>
</protein>
<keyword evidence="2" id="KW-1185">Reference proteome</keyword>
<reference evidence="1" key="1">
    <citation type="submission" date="2021-06" db="EMBL/GenBank/DDBJ databases">
        <authorList>
            <person name="Kallberg Y."/>
            <person name="Tangrot J."/>
            <person name="Rosling A."/>
        </authorList>
    </citation>
    <scope>NUCLEOTIDE SEQUENCE</scope>
    <source>
        <strain evidence="1">28 12/20/2015</strain>
    </source>
</reference>
<evidence type="ECO:0000313" key="2">
    <source>
        <dbReference type="Proteomes" id="UP000789366"/>
    </source>
</evidence>
<sequence>MSFVNIFKLTAFEDIEDIIERKTTEEEKDFYVENFNGGPKNPQNIIAYNRKIMQMFIARFLMNCERILTKLDTNLYTSDN</sequence>
<accession>A0ACA9K107</accession>
<name>A0ACA9K107_9GLOM</name>
<organism evidence="1 2">
    <name type="scientific">Cetraspora pellucida</name>
    <dbReference type="NCBI Taxonomy" id="1433469"/>
    <lineage>
        <taxon>Eukaryota</taxon>
        <taxon>Fungi</taxon>
        <taxon>Fungi incertae sedis</taxon>
        <taxon>Mucoromycota</taxon>
        <taxon>Glomeromycotina</taxon>
        <taxon>Glomeromycetes</taxon>
        <taxon>Diversisporales</taxon>
        <taxon>Gigasporaceae</taxon>
        <taxon>Cetraspora</taxon>
    </lineage>
</organism>
<comment type="caution">
    <text evidence="1">The sequence shown here is derived from an EMBL/GenBank/DDBJ whole genome shotgun (WGS) entry which is preliminary data.</text>
</comment>
<proteinExistence type="predicted"/>
<dbReference type="EMBL" id="CAJVPW010000176">
    <property type="protein sequence ID" value="CAG8445725.1"/>
    <property type="molecule type" value="Genomic_DNA"/>
</dbReference>
<gene>
    <name evidence="1" type="ORF">SPELUC_LOCUS486</name>
</gene>
<dbReference type="Proteomes" id="UP000789366">
    <property type="component" value="Unassembled WGS sequence"/>
</dbReference>
<evidence type="ECO:0000313" key="1">
    <source>
        <dbReference type="EMBL" id="CAG8445725.1"/>
    </source>
</evidence>